<proteinExistence type="predicted"/>
<keyword evidence="2" id="KW-1185">Reference proteome</keyword>
<dbReference type="AlphaFoldDB" id="A0A1I1AMM0"/>
<dbReference type="RefSeq" id="WP_090241347.1">
    <property type="nucleotide sequence ID" value="NZ_FOJW01000021.1"/>
</dbReference>
<evidence type="ECO:0000313" key="1">
    <source>
        <dbReference type="EMBL" id="SFB37640.1"/>
    </source>
</evidence>
<protein>
    <recommendedName>
        <fullName evidence="3">PD-(D/E)XK nuclease superfamily protein</fullName>
    </recommendedName>
</protein>
<dbReference type="Proteomes" id="UP000198642">
    <property type="component" value="Unassembled WGS sequence"/>
</dbReference>
<name>A0A1I1AMM0_9BACI</name>
<evidence type="ECO:0000313" key="2">
    <source>
        <dbReference type="Proteomes" id="UP000198642"/>
    </source>
</evidence>
<accession>A0A1I1AMM0</accession>
<organism evidence="1 2">
    <name type="scientific">Lentibacillus halodurans</name>
    <dbReference type="NCBI Taxonomy" id="237679"/>
    <lineage>
        <taxon>Bacteria</taxon>
        <taxon>Bacillati</taxon>
        <taxon>Bacillota</taxon>
        <taxon>Bacilli</taxon>
        <taxon>Bacillales</taxon>
        <taxon>Bacillaceae</taxon>
        <taxon>Lentibacillus</taxon>
    </lineage>
</organism>
<sequence>MSLTSLLKGSGPNQKEFQTILREFIPNKKSFQTISGKEAFSKTDYGALVPYDLVKRDNSVIIGIAFDYLARIMLARTVKKNRIESYSNLTAKGGVMVLSRYFKNHHSIEAKLQKKYKKNIKRLKAFCDNNRDIKELILDVCFLAKLERIFRSGLPPTSLLEESFFDDPEDEVIKDLEQLCDVFQEKFIPTIGPISEIIYNPNFGVSSAFVGGADGDVIINGTLYDFKTGKNPGYNWQEVAQIVGYFLLNEISLDINNADENYFIDDSFQYLNIKQIAFYRARYGEVEYIDISYFDEELIETAKKNLASYFVKYSNFSKPMIENLHILKALANK</sequence>
<reference evidence="1 2" key="1">
    <citation type="submission" date="2016-10" db="EMBL/GenBank/DDBJ databases">
        <authorList>
            <person name="de Groot N.N."/>
        </authorList>
    </citation>
    <scope>NUCLEOTIDE SEQUENCE [LARGE SCALE GENOMIC DNA]</scope>
    <source>
        <strain evidence="1 2">CGMCC 1.3702</strain>
    </source>
</reference>
<gene>
    <name evidence="1" type="ORF">SAMN04488072_12118</name>
</gene>
<dbReference type="OrthoDB" id="2583594at2"/>
<evidence type="ECO:0008006" key="3">
    <source>
        <dbReference type="Google" id="ProtNLM"/>
    </source>
</evidence>
<dbReference type="EMBL" id="FOJW01000021">
    <property type="protein sequence ID" value="SFB37640.1"/>
    <property type="molecule type" value="Genomic_DNA"/>
</dbReference>